<evidence type="ECO:0000313" key="3">
    <source>
        <dbReference type="Proteomes" id="UP001063166"/>
    </source>
</evidence>
<dbReference type="Pfam" id="PF18759">
    <property type="entry name" value="Plavaka"/>
    <property type="match status" value="1"/>
</dbReference>
<accession>A0A9P3UKV5</accession>
<name>A0A9P3UKV5_LYOSH</name>
<evidence type="ECO:0000259" key="1">
    <source>
        <dbReference type="Pfam" id="PF20722"/>
    </source>
</evidence>
<evidence type="ECO:0000313" key="2">
    <source>
        <dbReference type="EMBL" id="GLB34751.1"/>
    </source>
</evidence>
<gene>
    <name evidence="2" type="ORF">LshimejAT787_0203160</name>
</gene>
<reference evidence="2" key="1">
    <citation type="submission" date="2022-07" db="EMBL/GenBank/DDBJ databases">
        <title>The genome of Lyophyllum shimeji provides insight into the initial evolution of ectomycorrhizal fungal genome.</title>
        <authorList>
            <person name="Kobayashi Y."/>
            <person name="Shibata T."/>
            <person name="Hirakawa H."/>
            <person name="Shigenobu S."/>
            <person name="Nishiyama T."/>
            <person name="Yamada A."/>
            <person name="Hasebe M."/>
            <person name="Kawaguchi M."/>
        </authorList>
    </citation>
    <scope>NUCLEOTIDE SEQUENCE</scope>
    <source>
        <strain evidence="2">AT787</strain>
    </source>
</reference>
<dbReference type="EMBL" id="BRPK01000002">
    <property type="protein sequence ID" value="GLB34751.1"/>
    <property type="molecule type" value="Genomic_DNA"/>
</dbReference>
<dbReference type="AlphaFoldDB" id="A0A9P3UKV5"/>
<dbReference type="Pfam" id="PF20722">
    <property type="entry name" value="DUF6830"/>
    <property type="match status" value="1"/>
</dbReference>
<keyword evidence="3" id="KW-1185">Reference proteome</keyword>
<comment type="caution">
    <text evidence="2">The sequence shown here is derived from an EMBL/GenBank/DDBJ whole genome shotgun (WGS) entry which is preliminary data.</text>
</comment>
<sequence length="1023" mass="114936">MEVDNPRALLPHCPASNCLSVFPSWDLVRLHLLDPRSPCYTGARTEDASLTGVYGLNIDSDVNQPDFAILTPDSEYVSTNYAGAAMAFDHAGPTSISTHYHDPDVPFTEPPQVQGARRPERRVLAHPNSGWIYGRQPNTLEKLDTDKFAHRRIHNIFYPFSDKADWNLAKFLSKSLTQSQIDAFLKLQWTRDHHRLPSFTSANMLRDRIESLPSGPKWNLNTITVKGYPTEKPIRLLWRDGLEAVQHLFGSPVFSHHTNYDPLQEYVRRGDGWERQFHEFSTGLFSWRCQDNLPPGATIAGVIIASDKTQVTTGTGGLEMHPIFLTLANFRSDVRSKATSHTWLPVGFIPITKFAVHGDYQGILSARLWHTCVDIITASLKKTARFGAYAPDPDGNVRHIYTPLVAYTADLPEQQLISCVAKSSSPTSMATTKDFGNDIKAPVRLGSQTLATIREICTTIDPWDLREFQAAAKARGLNGVNLPFWRDWPLSDPSSFLVPEILHTAHKFFFDHPLVWCKNVVGAEELNRRFKSLHKRIGYRHFASGVTHVNQMTGREHRDIQRTIVGVIAGAVHPGFLAAIRALIDFIYIAQYPRHTPSTIAAMRDALKEFHDMKHYVLEEGGRLGKKAATNFSIPKLELFQGFSQAIEQLGAIMQYTADVSERLLITHCKHTFKGTNHRAFWDAQCVRILDQQERIRLFDLYTLLRSNGGSLINEVVSAEDLLMASTLNDSYPEAAWISQVLPNEKSWDGPRLQRNLFAAKGCITVDSMAAFLLNITPHDSCTVDDAALRYRLPDLRPALQQFLGGVTYEARGGRRTNDPELDLGFDNINIWTKFRIQLHSVHHSDVTMPAETVQALPPTEELPYGVCDTVLAKNRAVATSAIDSSNVVQVRLVFQAVPRNQQTVLHESLRQPLVYIQYFSWSGRRNAQGVLLEEPNVDMYLLKRRLRASSAPMGDVIPLTDITRPVELIPVFGETCNVALTSDNSLDVCENYYLNNFSDKEVYAMLLNELDGSGSGSSTRTR</sequence>
<feature type="domain" description="DUF6830" evidence="1">
    <location>
        <begin position="764"/>
        <end position="875"/>
    </location>
</feature>
<protein>
    <submittedName>
        <fullName evidence="2">Zn-finger domain-containing protein</fullName>
    </submittedName>
</protein>
<dbReference type="Proteomes" id="UP001063166">
    <property type="component" value="Unassembled WGS sequence"/>
</dbReference>
<organism evidence="2 3">
    <name type="scientific">Lyophyllum shimeji</name>
    <name type="common">Hon-shimeji</name>
    <name type="synonym">Tricholoma shimeji</name>
    <dbReference type="NCBI Taxonomy" id="47721"/>
    <lineage>
        <taxon>Eukaryota</taxon>
        <taxon>Fungi</taxon>
        <taxon>Dikarya</taxon>
        <taxon>Basidiomycota</taxon>
        <taxon>Agaricomycotina</taxon>
        <taxon>Agaricomycetes</taxon>
        <taxon>Agaricomycetidae</taxon>
        <taxon>Agaricales</taxon>
        <taxon>Tricholomatineae</taxon>
        <taxon>Lyophyllaceae</taxon>
        <taxon>Lyophyllum</taxon>
    </lineage>
</organism>
<dbReference type="InterPro" id="IPR049233">
    <property type="entry name" value="DUF6830"/>
</dbReference>
<dbReference type="InterPro" id="IPR041078">
    <property type="entry name" value="Plavaka"/>
</dbReference>
<dbReference type="OrthoDB" id="3232986at2759"/>
<proteinExistence type="predicted"/>